<comment type="caution">
    <text evidence="1">The sequence shown here is derived from an EMBL/GenBank/DDBJ whole genome shotgun (WGS) entry which is preliminary data.</text>
</comment>
<dbReference type="Proteomes" id="UP000447545">
    <property type="component" value="Unassembled WGS sequence"/>
</dbReference>
<evidence type="ECO:0000313" key="1">
    <source>
        <dbReference type="EMBL" id="MTE25368.1"/>
    </source>
</evidence>
<dbReference type="InterPro" id="IPR045444">
    <property type="entry name" value="DUF6503"/>
</dbReference>
<accession>A0A7K1GAF3</accession>
<sequence>MKRFSILFFALLIFGCKNEPKVENLSADDIINKSIEVAGGDSFNKSEINFDFRDRHYYAKRNHGDFLLMRVTINANNDSIYDVLTNAGYERKLNDMINVVVPDSMITKYSASVNSVHYFSVLPYGLNDKAVNKTLIGEEEIKAKNYYKIQVTFDKNGGGEDYEDVFLYWIDKESFKVDYLAYSYNEADGKGMRFREAYNERYVNGLRFVDYNNYKPKDKSIKLQDLGKAFENNQLELLSKIELENVTVDLIDLQ</sequence>
<dbReference type="RefSeq" id="WP_155087215.1">
    <property type="nucleotide sequence ID" value="NZ_OZ260095.1"/>
</dbReference>
<organism evidence="1 2">
    <name type="scientific">Winogradskyella ouciana</name>
    <dbReference type="NCBI Taxonomy" id="2608631"/>
    <lineage>
        <taxon>Bacteria</taxon>
        <taxon>Pseudomonadati</taxon>
        <taxon>Bacteroidota</taxon>
        <taxon>Flavobacteriia</taxon>
        <taxon>Flavobacteriales</taxon>
        <taxon>Flavobacteriaceae</taxon>
        <taxon>Winogradskyella</taxon>
    </lineage>
</organism>
<name>A0A7K1GAF3_9FLAO</name>
<dbReference type="Pfam" id="PF20113">
    <property type="entry name" value="DUF6503"/>
    <property type="match status" value="1"/>
</dbReference>
<dbReference type="AlphaFoldDB" id="A0A7K1GAF3"/>
<dbReference type="EMBL" id="WJYA01000001">
    <property type="protein sequence ID" value="MTE25368.1"/>
    <property type="molecule type" value="Genomic_DNA"/>
</dbReference>
<gene>
    <name evidence="1" type="ORF">F1003_00355</name>
</gene>
<reference evidence="1 2" key="1">
    <citation type="submission" date="2019-11" db="EMBL/GenBank/DDBJ databases">
        <title>Winogradskyella ouciana sp. nov., isolated from the hadal seawater of the Mariana Trench.</title>
        <authorList>
            <person name="Liu R."/>
        </authorList>
    </citation>
    <scope>NUCLEOTIDE SEQUENCE [LARGE SCALE GENOMIC DNA]</scope>
    <source>
        <strain evidence="1 2">ZXX205</strain>
    </source>
</reference>
<evidence type="ECO:0000313" key="2">
    <source>
        <dbReference type="Proteomes" id="UP000447545"/>
    </source>
</evidence>
<keyword evidence="2" id="KW-1185">Reference proteome</keyword>
<dbReference type="PROSITE" id="PS51257">
    <property type="entry name" value="PROKAR_LIPOPROTEIN"/>
    <property type="match status" value="1"/>
</dbReference>
<proteinExistence type="predicted"/>
<protein>
    <submittedName>
        <fullName evidence="1">Deoxyribose-phosphate aldolase</fullName>
    </submittedName>
</protein>